<reference evidence="1 2" key="1">
    <citation type="submission" date="2023-01" db="EMBL/GenBank/DDBJ databases">
        <title>Analysis of 21 Apiospora genomes using comparative genomics revels a genus with tremendous synthesis potential of carbohydrate active enzymes and secondary metabolites.</title>
        <authorList>
            <person name="Sorensen T."/>
        </authorList>
    </citation>
    <scope>NUCLEOTIDE SEQUENCE [LARGE SCALE GENOMIC DNA]</scope>
    <source>
        <strain evidence="1 2">CBS 117206</strain>
    </source>
</reference>
<evidence type="ECO:0000313" key="2">
    <source>
        <dbReference type="Proteomes" id="UP001392437"/>
    </source>
</evidence>
<proteinExistence type="predicted"/>
<gene>
    <name evidence="1" type="ORF">PG999_008013</name>
</gene>
<accession>A0AAW0QUT6</accession>
<dbReference type="EMBL" id="JAQQWP010000007">
    <property type="protein sequence ID" value="KAK8109876.1"/>
    <property type="molecule type" value="Genomic_DNA"/>
</dbReference>
<dbReference type="Proteomes" id="UP001392437">
    <property type="component" value="Unassembled WGS sequence"/>
</dbReference>
<protein>
    <submittedName>
        <fullName evidence="1">Uncharacterized protein</fullName>
    </submittedName>
</protein>
<keyword evidence="2" id="KW-1185">Reference proteome</keyword>
<sequence length="68" mass="7282">MASATAWGLIMERLKGVTGTSASMSARKMVPLTAGSPDDEGRVAVNVVQRRVCRGELRGRRRHVAGCL</sequence>
<dbReference type="AlphaFoldDB" id="A0AAW0QUT6"/>
<name>A0AAW0QUT6_9PEZI</name>
<organism evidence="1 2">
    <name type="scientific">Apiospora kogelbergensis</name>
    <dbReference type="NCBI Taxonomy" id="1337665"/>
    <lineage>
        <taxon>Eukaryota</taxon>
        <taxon>Fungi</taxon>
        <taxon>Dikarya</taxon>
        <taxon>Ascomycota</taxon>
        <taxon>Pezizomycotina</taxon>
        <taxon>Sordariomycetes</taxon>
        <taxon>Xylariomycetidae</taxon>
        <taxon>Amphisphaeriales</taxon>
        <taxon>Apiosporaceae</taxon>
        <taxon>Apiospora</taxon>
    </lineage>
</organism>
<evidence type="ECO:0000313" key="1">
    <source>
        <dbReference type="EMBL" id="KAK8109876.1"/>
    </source>
</evidence>
<comment type="caution">
    <text evidence="1">The sequence shown here is derived from an EMBL/GenBank/DDBJ whole genome shotgun (WGS) entry which is preliminary data.</text>
</comment>